<evidence type="ECO:0000313" key="2">
    <source>
        <dbReference type="Proteomes" id="UP000319481"/>
    </source>
</evidence>
<accession>A0ABY3BNM9</accession>
<evidence type="ECO:0000313" key="1">
    <source>
        <dbReference type="EMBL" id="TRA89683.1"/>
    </source>
</evidence>
<organism evidence="1 2">
    <name type="scientific">Agrobacterium salinitolerans</name>
    <dbReference type="NCBI Taxonomy" id="1183413"/>
    <lineage>
        <taxon>Bacteria</taxon>
        <taxon>Pseudomonadati</taxon>
        <taxon>Pseudomonadota</taxon>
        <taxon>Alphaproteobacteria</taxon>
        <taxon>Hyphomicrobiales</taxon>
        <taxon>Rhizobiaceae</taxon>
        <taxon>Rhizobium/Agrobacterium group</taxon>
        <taxon>Agrobacterium</taxon>
    </lineage>
</organism>
<keyword evidence="2" id="KW-1185">Reference proteome</keyword>
<comment type="caution">
    <text evidence="1">The sequence shown here is derived from an EMBL/GenBank/DDBJ whole genome shotgun (WGS) entry which is preliminary data.</text>
</comment>
<proteinExistence type="predicted"/>
<protein>
    <recommendedName>
        <fullName evidence="3">Tetratricopeptide repeat protein</fullName>
    </recommendedName>
</protein>
<reference evidence="1 2" key="1">
    <citation type="journal article" date="2019" name="Appl. Microbiol. Biotechnol.">
        <title>Differential efficiency of wild type rhizogenic strains for rol gene transformation of plants.</title>
        <authorList>
            <person name="Desmet S."/>
            <person name="De Keyser E."/>
            <person name="Van Vaerenbergh J."/>
            <person name="Baeyen S."/>
            <person name="Van Huylenbroeck J."/>
            <person name="Geelen D."/>
            <person name="Dhooghe E."/>
        </authorList>
    </citation>
    <scope>NUCLEOTIDE SEQUENCE [LARGE SCALE GENOMIC DNA]</scope>
    <source>
        <strain evidence="1 2">GBBC3283</strain>
    </source>
</reference>
<gene>
    <name evidence="1" type="ORF">EXN23_14960</name>
</gene>
<dbReference type="Proteomes" id="UP000319481">
    <property type="component" value="Unassembled WGS sequence"/>
</dbReference>
<sequence>MKLESRGANSLPLPAACQLRKKMTRKPEIEASLKAQIDKLLDLSGQKFQAGDLAGSVELGLQAWALIPEPKEKWDYYPQSLSAGFVQDYVDLGDKDNASKWIEVMAKMYDDPNHEDHLVLMTEGEAMYKLGDRERAYYVFGRIFEIYGQKGFAGDQKQYLDFYLKRKESRE</sequence>
<name>A0ABY3BNM9_9HYPH</name>
<evidence type="ECO:0008006" key="3">
    <source>
        <dbReference type="Google" id="ProtNLM"/>
    </source>
</evidence>
<dbReference type="EMBL" id="SGNZ01000007">
    <property type="protein sequence ID" value="TRA89683.1"/>
    <property type="molecule type" value="Genomic_DNA"/>
</dbReference>